<dbReference type="InParanoid" id="A0A1X7VBF4"/>
<name>A0A1X7VBF4_AMPQE</name>
<feature type="region of interest" description="Disordered" evidence="1">
    <location>
        <begin position="1"/>
        <end position="74"/>
    </location>
</feature>
<organism evidence="2">
    <name type="scientific">Amphimedon queenslandica</name>
    <name type="common">Sponge</name>
    <dbReference type="NCBI Taxonomy" id="400682"/>
    <lineage>
        <taxon>Eukaryota</taxon>
        <taxon>Metazoa</taxon>
        <taxon>Porifera</taxon>
        <taxon>Demospongiae</taxon>
        <taxon>Heteroscleromorpha</taxon>
        <taxon>Haplosclerida</taxon>
        <taxon>Niphatidae</taxon>
        <taxon>Amphimedon</taxon>
    </lineage>
</organism>
<feature type="compositionally biased region" description="Polar residues" evidence="1">
    <location>
        <begin position="62"/>
        <end position="74"/>
    </location>
</feature>
<dbReference type="AlphaFoldDB" id="A0A1X7VBF4"/>
<sequence>MEQEKRKKLELKKAREKERKRRQFEKQQARNERAKNKTIKKTGPAARGATDGETRAVGRGTATHNNVISTNGFTSSMPFEVTEASMDI</sequence>
<dbReference type="EnsemblMetazoa" id="Aqu2.1.36867_001">
    <property type="protein sequence ID" value="Aqu2.1.36867_001"/>
    <property type="gene ID" value="Aqu2.1.36867"/>
</dbReference>
<accession>A0A1X7VBF4</accession>
<feature type="compositionally biased region" description="Basic and acidic residues" evidence="1">
    <location>
        <begin position="24"/>
        <end position="35"/>
    </location>
</feature>
<evidence type="ECO:0000313" key="2">
    <source>
        <dbReference type="EnsemblMetazoa" id="Aqu2.1.36867_001"/>
    </source>
</evidence>
<reference evidence="2" key="1">
    <citation type="submission" date="2017-05" db="UniProtKB">
        <authorList>
            <consortium name="EnsemblMetazoa"/>
        </authorList>
    </citation>
    <scope>IDENTIFICATION</scope>
</reference>
<proteinExistence type="predicted"/>
<protein>
    <submittedName>
        <fullName evidence="2">Uncharacterized protein</fullName>
    </submittedName>
</protein>
<feature type="compositionally biased region" description="Basic and acidic residues" evidence="1">
    <location>
        <begin position="1"/>
        <end position="17"/>
    </location>
</feature>
<evidence type="ECO:0000256" key="1">
    <source>
        <dbReference type="SAM" id="MobiDB-lite"/>
    </source>
</evidence>